<comment type="caution">
    <text evidence="1">The sequence shown here is derived from an EMBL/GenBank/DDBJ whole genome shotgun (WGS) entry which is preliminary data.</text>
</comment>
<dbReference type="EMBL" id="LJYG01000045">
    <property type="protein sequence ID" value="KRQ14897.1"/>
    <property type="molecule type" value="Genomic_DNA"/>
</dbReference>
<accession>A0A0R3DY64</accession>
<reference evidence="1 2" key="1">
    <citation type="submission" date="2015-09" db="EMBL/GenBank/DDBJ databases">
        <title>Draft Genome Sequence of Bradyrhizobium manausense Strain BR 3351T, a Novel Symbiotic Nitrogen-Fixing Alphaproteobacterium Isolated from Brazilian Amazon Rain Forest.</title>
        <authorList>
            <person name="De Araujo J.L."/>
            <person name="Zilli J.E."/>
        </authorList>
    </citation>
    <scope>NUCLEOTIDE SEQUENCE [LARGE SCALE GENOMIC DNA]</scope>
    <source>
        <strain evidence="1 2">BR3351</strain>
    </source>
</reference>
<gene>
    <name evidence="1" type="ORF">AOQ71_10770</name>
</gene>
<organism evidence="1 2">
    <name type="scientific">Bradyrhizobium manausense</name>
    <dbReference type="NCBI Taxonomy" id="989370"/>
    <lineage>
        <taxon>Bacteria</taxon>
        <taxon>Pseudomonadati</taxon>
        <taxon>Pseudomonadota</taxon>
        <taxon>Alphaproteobacteria</taxon>
        <taxon>Hyphomicrobiales</taxon>
        <taxon>Nitrobacteraceae</taxon>
        <taxon>Bradyrhizobium</taxon>
    </lineage>
</organism>
<protein>
    <submittedName>
        <fullName evidence="1">Uncharacterized protein</fullName>
    </submittedName>
</protein>
<evidence type="ECO:0000313" key="2">
    <source>
        <dbReference type="Proteomes" id="UP000051936"/>
    </source>
</evidence>
<keyword evidence="2" id="KW-1185">Reference proteome</keyword>
<proteinExistence type="predicted"/>
<evidence type="ECO:0000313" key="1">
    <source>
        <dbReference type="EMBL" id="KRQ14897.1"/>
    </source>
</evidence>
<sequence length="71" mass="7848">MKMLRRVSIGRLITATDMTAGSADTQVQPWVAQLQAFFTPKRMGNDVMNSCQVPATLCHVILLNICVLRSV</sequence>
<name>A0A0R3DY64_9BRAD</name>
<dbReference type="AlphaFoldDB" id="A0A0R3DY64"/>
<dbReference type="Proteomes" id="UP000051936">
    <property type="component" value="Unassembled WGS sequence"/>
</dbReference>